<dbReference type="SMART" id="SM00448">
    <property type="entry name" value="REC"/>
    <property type="match status" value="1"/>
</dbReference>
<evidence type="ECO:0000259" key="4">
    <source>
        <dbReference type="PROSITE" id="PS50110"/>
    </source>
</evidence>
<reference evidence="5 6" key="1">
    <citation type="submission" date="2019-01" db="EMBL/GenBank/DDBJ databases">
        <authorList>
            <person name="Brito A."/>
        </authorList>
    </citation>
    <scope>NUCLEOTIDE SEQUENCE [LARGE SCALE GENOMIC DNA]</scope>
    <source>
        <strain evidence="5">1</strain>
    </source>
</reference>
<dbReference type="InterPro" id="IPR001789">
    <property type="entry name" value="Sig_transdc_resp-reg_receiver"/>
</dbReference>
<keyword evidence="6" id="KW-1185">Reference proteome</keyword>
<dbReference type="SUPFAM" id="SSF52172">
    <property type="entry name" value="CheY-like"/>
    <property type="match status" value="1"/>
</dbReference>
<proteinExistence type="predicted"/>
<dbReference type="Gene3D" id="3.40.50.2300">
    <property type="match status" value="1"/>
</dbReference>
<evidence type="ECO:0000256" key="2">
    <source>
        <dbReference type="ARBA" id="ARBA00023012"/>
    </source>
</evidence>
<gene>
    <name evidence="5" type="ORF">H1P_30028</name>
</gene>
<organism evidence="5 6">
    <name type="scientific">Hyella patelloides LEGE 07179</name>
    <dbReference type="NCBI Taxonomy" id="945734"/>
    <lineage>
        <taxon>Bacteria</taxon>
        <taxon>Bacillati</taxon>
        <taxon>Cyanobacteriota</taxon>
        <taxon>Cyanophyceae</taxon>
        <taxon>Pleurocapsales</taxon>
        <taxon>Hyellaceae</taxon>
        <taxon>Hyella</taxon>
    </lineage>
</organism>
<dbReference type="RefSeq" id="WP_144863157.1">
    <property type="nucleotide sequence ID" value="NZ_LR213768.1"/>
</dbReference>
<feature type="modified residue" description="4-aspartylphosphate" evidence="3">
    <location>
        <position position="52"/>
    </location>
</feature>
<sequence>MNTVLVVEDCLVDRKAIEFSLKQNGFEVLTAQNGEEAIQKLRNYQPDVIILDILLPGYSGFEICRQFKTDPKTKKIPIVFCSSKATELDKFWGLKQGADAYLTKPIVSQEIIPIINQVINRQTFAGEA</sequence>
<evidence type="ECO:0000313" key="6">
    <source>
        <dbReference type="Proteomes" id="UP000320055"/>
    </source>
</evidence>
<dbReference type="Pfam" id="PF00072">
    <property type="entry name" value="Response_reg"/>
    <property type="match status" value="1"/>
</dbReference>
<dbReference type="PANTHER" id="PTHR44591:SF14">
    <property type="entry name" value="PROTEIN PILG"/>
    <property type="match status" value="1"/>
</dbReference>
<keyword evidence="2" id="KW-0902">Two-component regulatory system</keyword>
<dbReference type="InterPro" id="IPR050595">
    <property type="entry name" value="Bact_response_regulator"/>
</dbReference>
<dbReference type="OrthoDB" id="582422at2"/>
<dbReference type="Proteomes" id="UP000320055">
    <property type="component" value="Unassembled WGS sequence"/>
</dbReference>
<keyword evidence="1 3" id="KW-0597">Phosphoprotein</keyword>
<dbReference type="PANTHER" id="PTHR44591">
    <property type="entry name" value="STRESS RESPONSE REGULATOR PROTEIN 1"/>
    <property type="match status" value="1"/>
</dbReference>
<protein>
    <submittedName>
        <fullName evidence="5">Response regulator receiver protein</fullName>
    </submittedName>
</protein>
<feature type="domain" description="Response regulatory" evidence="4">
    <location>
        <begin position="3"/>
        <end position="119"/>
    </location>
</feature>
<name>A0A563VU03_9CYAN</name>
<dbReference type="PROSITE" id="PS50110">
    <property type="entry name" value="RESPONSE_REGULATORY"/>
    <property type="match status" value="1"/>
</dbReference>
<evidence type="ECO:0000313" key="5">
    <source>
        <dbReference type="EMBL" id="VEP14952.1"/>
    </source>
</evidence>
<dbReference type="GO" id="GO:0000160">
    <property type="term" value="P:phosphorelay signal transduction system"/>
    <property type="evidence" value="ECO:0007669"/>
    <property type="project" value="UniProtKB-KW"/>
</dbReference>
<dbReference type="AlphaFoldDB" id="A0A563VU03"/>
<evidence type="ECO:0000256" key="3">
    <source>
        <dbReference type="PROSITE-ProRule" id="PRU00169"/>
    </source>
</evidence>
<dbReference type="EMBL" id="CAACVJ010000223">
    <property type="protein sequence ID" value="VEP14952.1"/>
    <property type="molecule type" value="Genomic_DNA"/>
</dbReference>
<dbReference type="InterPro" id="IPR011006">
    <property type="entry name" value="CheY-like_superfamily"/>
</dbReference>
<evidence type="ECO:0000256" key="1">
    <source>
        <dbReference type="ARBA" id="ARBA00022553"/>
    </source>
</evidence>
<accession>A0A563VU03</accession>
<dbReference type="CDD" id="cd17574">
    <property type="entry name" value="REC_OmpR"/>
    <property type="match status" value="1"/>
</dbReference>